<evidence type="ECO:0000313" key="2">
    <source>
        <dbReference type="Proteomes" id="UP001150924"/>
    </source>
</evidence>
<evidence type="ECO:0000313" key="1">
    <source>
        <dbReference type="EMBL" id="MCY1013610.1"/>
    </source>
</evidence>
<comment type="caution">
    <text evidence="1">The sequence shown here is derived from an EMBL/GenBank/DDBJ whole genome shotgun (WGS) entry which is preliminary data.</text>
</comment>
<sequence>MEQWGRKRPRKALTLFAFSELFTNSVGRRQTEHPGYHGPIVHSRGVGGGQVTAPTLVEGVSPPRELIGGYSWVSGIPVPKDGKMPTPDNWMGAKGSIERARDLLQKKFTLPTNARRDCTFGRVPGGKKYDCAACLARFKLDDPPELRWMPGGGMASYYCSADASRWPALFGEPLAHDDPEGRREFPCTWLRAIQLYAGGGQKAYDRILKSAREIVAVGKGVASDEVLDDDGNPIDDKEKQKAAKNAAKMMRAAFVRVRKRL</sequence>
<protein>
    <submittedName>
        <fullName evidence="1">Uncharacterized protein</fullName>
    </submittedName>
</protein>
<gene>
    <name evidence="1" type="ORF">OV079_50405</name>
</gene>
<dbReference type="RefSeq" id="WP_267777677.1">
    <property type="nucleotide sequence ID" value="NZ_JAPNKE010000002.1"/>
</dbReference>
<organism evidence="1 2">
    <name type="scientific">Nannocystis pusilla</name>
    <dbReference type="NCBI Taxonomy" id="889268"/>
    <lineage>
        <taxon>Bacteria</taxon>
        <taxon>Pseudomonadati</taxon>
        <taxon>Myxococcota</taxon>
        <taxon>Polyangia</taxon>
        <taxon>Nannocystales</taxon>
        <taxon>Nannocystaceae</taxon>
        <taxon>Nannocystis</taxon>
    </lineage>
</organism>
<keyword evidence="2" id="KW-1185">Reference proteome</keyword>
<dbReference type="AlphaFoldDB" id="A0A9X3F1K3"/>
<accession>A0A9X3F1K3</accession>
<proteinExistence type="predicted"/>
<dbReference type="Proteomes" id="UP001150924">
    <property type="component" value="Unassembled WGS sequence"/>
</dbReference>
<name>A0A9X3F1K3_9BACT</name>
<reference evidence="1" key="1">
    <citation type="submission" date="2022-11" db="EMBL/GenBank/DDBJ databases">
        <title>Minimal conservation of predation-associated metabolite biosynthetic gene clusters underscores biosynthetic potential of Myxococcota including descriptions for ten novel species: Archangium lansinium sp. nov., Myxococcus landrumus sp. nov., Nannocystis bai.</title>
        <authorList>
            <person name="Ahearne A."/>
            <person name="Stevens C."/>
            <person name="Phillips K."/>
        </authorList>
    </citation>
    <scope>NUCLEOTIDE SEQUENCE</scope>
    <source>
        <strain evidence="1">Na p29</strain>
    </source>
</reference>
<dbReference type="EMBL" id="JAPNKE010000002">
    <property type="protein sequence ID" value="MCY1013610.1"/>
    <property type="molecule type" value="Genomic_DNA"/>
</dbReference>